<sequence length="605" mass="67293">MDVETLAVNEVSSLIAMCPRLIPVMSTNDKTPFTDGHIDIYSGLQRSKDEWAGRVSVQVKGRTTPANGKLPKGYPISRTDLQAFQSDSGVLYFVVFIDRDTGKRYPHYVLLSPFYIEKILQDAAPTTRRITVPLKVLPTGSDEIERLVRVAHKTQEQQPSAGDASSLFPTMQSISVYSAQDLNFDAPVLLAPGVTDYALVLTTTEGLSLPLGGELHIFPPAYTPHRVDVVIECGGVIFEQATVQKIDAETAELKLSEGLTLRFRMAGGTQSMQAKFTLADLLPERTQALRFYIALLDRNSISINGNSSLGKVAEGDEPELRRHLDYLCQLGDLFEVLGVDTRLVNLGEINEQQHRQLQFLHRSLVEHEELFDAKAETGGVLQEVGRWLLMLLIVPGTAPGSWRYVDPFAPESRHEFRVGWARGNDESADEIPATVYELIEQEHLSSTINLRLDRLVDAYEVIADLSDTPTLANLKVLALISAADANDERSEAFLYAAKALNEWLIGLVGDEPTHLVNRWQILWRLGRLTAVHRRGIRRLKREMTKSDIELGGQIEFACALLLGENEEADYCLEQLAPEKYEQLRTLPIWALRGPKAKSAVAATAV</sequence>
<evidence type="ECO:0000313" key="1">
    <source>
        <dbReference type="EMBL" id="SDS98982.1"/>
    </source>
</evidence>
<protein>
    <recommendedName>
        <fullName evidence="3">DUF4365 domain-containing protein</fullName>
    </recommendedName>
</protein>
<dbReference type="RefSeq" id="WP_083364409.1">
    <property type="nucleotide sequence ID" value="NZ_LT629742.1"/>
</dbReference>
<evidence type="ECO:0000313" key="2">
    <source>
        <dbReference type="Proteomes" id="UP000181956"/>
    </source>
</evidence>
<evidence type="ECO:0008006" key="3">
    <source>
        <dbReference type="Google" id="ProtNLM"/>
    </source>
</evidence>
<keyword evidence="2" id="KW-1185">Reference proteome</keyword>
<dbReference type="OrthoDB" id="5050261at2"/>
<organism evidence="1 2">
    <name type="scientific">Microterricola viridarii</name>
    <dbReference type="NCBI Taxonomy" id="412690"/>
    <lineage>
        <taxon>Bacteria</taxon>
        <taxon>Bacillati</taxon>
        <taxon>Actinomycetota</taxon>
        <taxon>Actinomycetes</taxon>
        <taxon>Micrococcales</taxon>
        <taxon>Microbacteriaceae</taxon>
        <taxon>Microterricola</taxon>
    </lineage>
</organism>
<name>A0A1H1WPQ1_9MICO</name>
<dbReference type="EMBL" id="LT629742">
    <property type="protein sequence ID" value="SDS98982.1"/>
    <property type="molecule type" value="Genomic_DNA"/>
</dbReference>
<reference evidence="2" key="1">
    <citation type="submission" date="2016-10" db="EMBL/GenBank/DDBJ databases">
        <authorList>
            <person name="Varghese N."/>
            <person name="Submissions S."/>
        </authorList>
    </citation>
    <scope>NUCLEOTIDE SEQUENCE [LARGE SCALE GENOMIC DNA]</scope>
    <source>
        <strain evidence="2">DSM 21772</strain>
    </source>
</reference>
<dbReference type="AlphaFoldDB" id="A0A1H1WPQ1"/>
<accession>A0A1H1WPQ1</accession>
<dbReference type="Proteomes" id="UP000181956">
    <property type="component" value="Chromosome I"/>
</dbReference>
<proteinExistence type="predicted"/>
<gene>
    <name evidence="1" type="ORF">SAMN04489834_2586</name>
</gene>